<dbReference type="PANTHER" id="PTHR21310:SF58">
    <property type="entry name" value="AMINOGLYCOSIDE PHOSPHOTRANSFERASE DOMAIN-CONTAINING PROTEIN"/>
    <property type="match status" value="1"/>
</dbReference>
<reference evidence="2 3" key="1">
    <citation type="journal article" date="2011" name="Nat. Biotechnol.">
        <title>Comparative genomic analysis of the thermophilic biomass-degrading fungi Myceliophthora thermophila and Thielavia terrestris.</title>
        <authorList>
            <person name="Berka R.M."/>
            <person name="Grigoriev I.V."/>
            <person name="Otillar R."/>
            <person name="Salamov A."/>
            <person name="Grimwood J."/>
            <person name="Reid I."/>
            <person name="Ishmael N."/>
            <person name="John T."/>
            <person name="Darmond C."/>
            <person name="Moisan M.-C."/>
            <person name="Henrissat B."/>
            <person name="Coutinho P.M."/>
            <person name="Lombard V."/>
            <person name="Natvig D.O."/>
            <person name="Lindquist E."/>
            <person name="Schmutz J."/>
            <person name="Lucas S."/>
            <person name="Harris P."/>
            <person name="Powlowski J."/>
            <person name="Bellemare A."/>
            <person name="Taylor D."/>
            <person name="Butler G."/>
            <person name="de Vries R.P."/>
            <person name="Allijn I.E."/>
            <person name="van den Brink J."/>
            <person name="Ushinsky S."/>
            <person name="Storms R."/>
            <person name="Powell A.J."/>
            <person name="Paulsen I.T."/>
            <person name="Elbourne L.D.H."/>
            <person name="Baker S.E."/>
            <person name="Magnuson J."/>
            <person name="LaBoissiere S."/>
            <person name="Clutterbuck A.J."/>
            <person name="Martinez D."/>
            <person name="Wogulis M."/>
            <person name="de Leon A.L."/>
            <person name="Rey M.W."/>
            <person name="Tsang A."/>
        </authorList>
    </citation>
    <scope>NUCLEOTIDE SEQUENCE [LARGE SCALE GENOMIC DNA]</scope>
    <source>
        <strain evidence="3">ATCC 42464 / BCRC 31852 / DSM 1799</strain>
    </source>
</reference>
<keyword evidence="3" id="KW-1185">Reference proteome</keyword>
<accession>G2QMM1</accession>
<dbReference type="InterPro" id="IPR002575">
    <property type="entry name" value="Aminoglycoside_PTrfase"/>
</dbReference>
<dbReference type="STRING" id="573729.G2QMM1"/>
<dbReference type="InParanoid" id="G2QMM1"/>
<protein>
    <recommendedName>
        <fullName evidence="1">Aminoglycoside phosphotransferase domain-containing protein</fullName>
    </recommendedName>
</protein>
<dbReference type="Pfam" id="PF01636">
    <property type="entry name" value="APH"/>
    <property type="match status" value="1"/>
</dbReference>
<dbReference type="GeneID" id="11506246"/>
<dbReference type="OMA" id="SHDICHE"/>
<dbReference type="EMBL" id="CP003007">
    <property type="protein sequence ID" value="AEO61201.1"/>
    <property type="molecule type" value="Genomic_DNA"/>
</dbReference>
<dbReference type="InterPro" id="IPR051678">
    <property type="entry name" value="AGP_Transferase"/>
</dbReference>
<proteinExistence type="predicted"/>
<dbReference type="RefSeq" id="XP_003666446.1">
    <property type="nucleotide sequence ID" value="XM_003666398.1"/>
</dbReference>
<dbReference type="InterPro" id="IPR011009">
    <property type="entry name" value="Kinase-like_dom_sf"/>
</dbReference>
<dbReference type="SUPFAM" id="SSF56112">
    <property type="entry name" value="Protein kinase-like (PK-like)"/>
    <property type="match status" value="1"/>
</dbReference>
<name>G2QMM1_THET4</name>
<dbReference type="PANTHER" id="PTHR21310">
    <property type="entry name" value="AMINOGLYCOSIDE PHOSPHOTRANSFERASE-RELATED-RELATED"/>
    <property type="match status" value="1"/>
</dbReference>
<dbReference type="Gene3D" id="3.90.1200.10">
    <property type="match status" value="1"/>
</dbReference>
<dbReference type="VEuPathDB" id="FungiDB:MYCTH_2311140"/>
<evidence type="ECO:0000313" key="3">
    <source>
        <dbReference type="Proteomes" id="UP000007322"/>
    </source>
</evidence>
<organism evidence="2 3">
    <name type="scientific">Thermothelomyces thermophilus (strain ATCC 42464 / BCRC 31852 / DSM 1799)</name>
    <name type="common">Sporotrichum thermophile</name>
    <dbReference type="NCBI Taxonomy" id="573729"/>
    <lineage>
        <taxon>Eukaryota</taxon>
        <taxon>Fungi</taxon>
        <taxon>Dikarya</taxon>
        <taxon>Ascomycota</taxon>
        <taxon>Pezizomycotina</taxon>
        <taxon>Sordariomycetes</taxon>
        <taxon>Sordariomycetidae</taxon>
        <taxon>Sordariales</taxon>
        <taxon>Chaetomiaceae</taxon>
        <taxon>Thermothelomyces</taxon>
    </lineage>
</organism>
<dbReference type="Proteomes" id="UP000007322">
    <property type="component" value="Chromosome 6"/>
</dbReference>
<feature type="domain" description="Aminoglycoside phosphotransferase" evidence="1">
    <location>
        <begin position="46"/>
        <end position="259"/>
    </location>
</feature>
<gene>
    <name evidence="2" type="ORF">MYCTH_2311140</name>
</gene>
<dbReference type="CDD" id="cd05120">
    <property type="entry name" value="APH_ChoK_like"/>
    <property type="match status" value="1"/>
</dbReference>
<dbReference type="HOGENOM" id="CLU_021768_1_2_1"/>
<evidence type="ECO:0000259" key="1">
    <source>
        <dbReference type="Pfam" id="PF01636"/>
    </source>
</evidence>
<sequence length="281" mass="31779">MFPSRLRVAVYDLLRKVGALLYAQPDHATVHRLPFGLYLKRQTDPAGSRNKFAALQLLRRHTTVPVPRPLDVAHKPASRADPFSVAETYLMTTRVPGVPLYRCQHVLSDADLADLARQLAAHLAQLRAVPRPIRRIKPFPDAVICNTLGEAVRDPRIRGGEPVGPFADEAAFSRELMFPEDPARRGHRVVFTHADLNPRNILVERRSAGGHGQGGWVVSGIVDWENSGFYPDYWDCTKAFFEGFRWSRRYNDMVRAVFAALGDYEKELEVERRSWELGDGI</sequence>
<dbReference type="eggNOG" id="ENOG502SKBZ">
    <property type="taxonomic scope" value="Eukaryota"/>
</dbReference>
<evidence type="ECO:0000313" key="2">
    <source>
        <dbReference type="EMBL" id="AEO61201.1"/>
    </source>
</evidence>
<dbReference type="OrthoDB" id="2906425at2759"/>
<dbReference type="KEGG" id="mtm:MYCTH_2311140"/>
<dbReference type="AlphaFoldDB" id="G2QMM1"/>